<gene>
    <name evidence="2" type="ORF">EDC14_101691</name>
</gene>
<dbReference type="InterPro" id="IPR000086">
    <property type="entry name" value="NUDIX_hydrolase_dom"/>
</dbReference>
<proteinExistence type="predicted"/>
<sequence>MVRLRQMAAAFLANGEDLLLMKRAETRELAPGLWAPVGGHLEPAELNDPAAACLREIWEETGIRPERLADFKLRYIISRLRGAEIRLQYIYFGRTLDRFFHPTGEGELHWIPAAQALSLEMAPTSRLLLEHYRRTGKENGAIYIGTMAAAPDGRHPLVSWAELSDWE</sequence>
<keyword evidence="3" id="KW-1185">Reference proteome</keyword>
<name>A0A4R1RIN5_HYDET</name>
<feature type="domain" description="Nudix hydrolase" evidence="1">
    <location>
        <begin position="3"/>
        <end position="134"/>
    </location>
</feature>
<accession>A0A4R1RIN5</accession>
<reference evidence="2 3" key="1">
    <citation type="submission" date="2019-03" db="EMBL/GenBank/DDBJ databases">
        <title>Genomic Encyclopedia of Type Strains, Phase IV (KMG-IV): sequencing the most valuable type-strain genomes for metagenomic binning, comparative biology and taxonomic classification.</title>
        <authorList>
            <person name="Goeker M."/>
        </authorList>
    </citation>
    <scope>NUCLEOTIDE SEQUENCE [LARGE SCALE GENOMIC DNA]</scope>
    <source>
        <strain evidence="2 3">LX-B</strain>
    </source>
</reference>
<evidence type="ECO:0000313" key="3">
    <source>
        <dbReference type="Proteomes" id="UP000295008"/>
    </source>
</evidence>
<dbReference type="RefSeq" id="WP_132014920.1">
    <property type="nucleotide sequence ID" value="NZ_SLUN01000016.1"/>
</dbReference>
<evidence type="ECO:0000259" key="1">
    <source>
        <dbReference type="PROSITE" id="PS51462"/>
    </source>
</evidence>
<dbReference type="PROSITE" id="PS51462">
    <property type="entry name" value="NUDIX"/>
    <property type="match status" value="1"/>
</dbReference>
<dbReference type="InterPro" id="IPR015797">
    <property type="entry name" value="NUDIX_hydrolase-like_dom_sf"/>
</dbReference>
<dbReference type="SUPFAM" id="SSF55811">
    <property type="entry name" value="Nudix"/>
    <property type="match status" value="1"/>
</dbReference>
<dbReference type="Gene3D" id="3.90.79.10">
    <property type="entry name" value="Nucleoside Triphosphate Pyrophosphohydrolase"/>
    <property type="match status" value="1"/>
</dbReference>
<dbReference type="Proteomes" id="UP000295008">
    <property type="component" value="Unassembled WGS sequence"/>
</dbReference>
<protein>
    <submittedName>
        <fullName evidence="2">8-oxo-dGTP diphosphatase</fullName>
    </submittedName>
</protein>
<evidence type="ECO:0000313" key="2">
    <source>
        <dbReference type="EMBL" id="TCL65961.1"/>
    </source>
</evidence>
<dbReference type="OrthoDB" id="9804563at2"/>
<dbReference type="EMBL" id="SLUN01000016">
    <property type="protein sequence ID" value="TCL65961.1"/>
    <property type="molecule type" value="Genomic_DNA"/>
</dbReference>
<comment type="caution">
    <text evidence="2">The sequence shown here is derived from an EMBL/GenBank/DDBJ whole genome shotgun (WGS) entry which is preliminary data.</text>
</comment>
<organism evidence="2 3">
    <name type="scientific">Hydrogenispora ethanolica</name>
    <dbReference type="NCBI Taxonomy" id="1082276"/>
    <lineage>
        <taxon>Bacteria</taxon>
        <taxon>Bacillati</taxon>
        <taxon>Bacillota</taxon>
        <taxon>Hydrogenispora</taxon>
    </lineage>
</organism>
<dbReference type="Pfam" id="PF00293">
    <property type="entry name" value="NUDIX"/>
    <property type="match status" value="1"/>
</dbReference>
<dbReference type="AlphaFoldDB" id="A0A4R1RIN5"/>